<dbReference type="GO" id="GO:0016491">
    <property type="term" value="F:oxidoreductase activity"/>
    <property type="evidence" value="ECO:0000318"/>
    <property type="project" value="GO_Central"/>
</dbReference>
<dbReference type="RefSeq" id="XP_009010033.1">
    <property type="nucleotide sequence ID" value="XM_009011785.1"/>
</dbReference>
<evidence type="ECO:0000313" key="3">
    <source>
        <dbReference type="EMBL" id="ESO11545.1"/>
    </source>
</evidence>
<dbReference type="STRING" id="6412.T1G0N6"/>
<feature type="transmembrane region" description="Helical" evidence="1">
    <location>
        <begin position="91"/>
        <end position="117"/>
    </location>
</feature>
<dbReference type="EnsemblMetazoa" id="HelroT71572">
    <property type="protein sequence ID" value="HelroP71572"/>
    <property type="gene ID" value="HelroG71572"/>
</dbReference>
<keyword evidence="1" id="KW-0472">Membrane</keyword>
<keyword evidence="1" id="KW-1133">Transmembrane helix</keyword>
<dbReference type="Pfam" id="PF00487">
    <property type="entry name" value="FA_desaturase"/>
    <property type="match status" value="1"/>
</dbReference>
<feature type="transmembrane region" description="Helical" evidence="1">
    <location>
        <begin position="183"/>
        <end position="202"/>
    </location>
</feature>
<dbReference type="eggNOG" id="ENOG502QQNB">
    <property type="taxonomic scope" value="Eukaryota"/>
</dbReference>
<reference evidence="5" key="1">
    <citation type="submission" date="2012-12" db="EMBL/GenBank/DDBJ databases">
        <authorList>
            <person name="Hellsten U."/>
            <person name="Grimwood J."/>
            <person name="Chapman J.A."/>
            <person name="Shapiro H."/>
            <person name="Aerts A."/>
            <person name="Otillar R.P."/>
            <person name="Terry A.Y."/>
            <person name="Boore J.L."/>
            <person name="Simakov O."/>
            <person name="Marletaz F."/>
            <person name="Cho S.-J."/>
            <person name="Edsinger-Gonzales E."/>
            <person name="Havlak P."/>
            <person name="Kuo D.-H."/>
            <person name="Larsson T."/>
            <person name="Lv J."/>
            <person name="Arendt D."/>
            <person name="Savage R."/>
            <person name="Osoegawa K."/>
            <person name="de Jong P."/>
            <person name="Lindberg D.R."/>
            <person name="Seaver E.C."/>
            <person name="Weisblat D.A."/>
            <person name="Putnam N.H."/>
            <person name="Grigoriev I.V."/>
            <person name="Rokhsar D.S."/>
        </authorList>
    </citation>
    <scope>NUCLEOTIDE SEQUENCE</scope>
</reference>
<evidence type="ECO:0000313" key="4">
    <source>
        <dbReference type="EnsemblMetazoa" id="HelroP71572"/>
    </source>
</evidence>
<feature type="domain" description="Fatty acid desaturase" evidence="2">
    <location>
        <begin position="103"/>
        <end position="342"/>
    </location>
</feature>
<dbReference type="CTD" id="20214634"/>
<accession>T1G0N6</accession>
<dbReference type="GeneID" id="20214634"/>
<dbReference type="OrthoDB" id="1461976at2759"/>
<name>T1G0N6_HELRO</name>
<protein>
    <recommendedName>
        <fullName evidence="2">Fatty acid desaturase domain-containing protein</fullName>
    </recommendedName>
</protein>
<reference evidence="3 5" key="2">
    <citation type="journal article" date="2013" name="Nature">
        <title>Insights into bilaterian evolution from three spiralian genomes.</title>
        <authorList>
            <person name="Simakov O."/>
            <person name="Marletaz F."/>
            <person name="Cho S.J."/>
            <person name="Edsinger-Gonzales E."/>
            <person name="Havlak P."/>
            <person name="Hellsten U."/>
            <person name="Kuo D.H."/>
            <person name="Larsson T."/>
            <person name="Lv J."/>
            <person name="Arendt D."/>
            <person name="Savage R."/>
            <person name="Osoegawa K."/>
            <person name="de Jong P."/>
            <person name="Grimwood J."/>
            <person name="Chapman J.A."/>
            <person name="Shapiro H."/>
            <person name="Aerts A."/>
            <person name="Otillar R.P."/>
            <person name="Terry A.Y."/>
            <person name="Boore J.L."/>
            <person name="Grigoriev I.V."/>
            <person name="Lindberg D.R."/>
            <person name="Seaver E.C."/>
            <person name="Weisblat D.A."/>
            <person name="Putnam N.H."/>
            <person name="Rokhsar D.S."/>
        </authorList>
    </citation>
    <scope>NUCLEOTIDE SEQUENCE</scope>
</reference>
<dbReference type="OMA" id="FYLFHNY"/>
<dbReference type="CDD" id="cd03507">
    <property type="entry name" value="Delta12-FADS-like"/>
    <property type="match status" value="1"/>
</dbReference>
<dbReference type="HOGENOM" id="CLU_033094_1_0_1"/>
<dbReference type="KEGG" id="hro:HELRODRAFT_71572"/>
<dbReference type="PANTHER" id="PTHR32100">
    <property type="entry name" value="OMEGA-6 FATTY ACID DESATURASE, CHLOROPLASTIC"/>
    <property type="match status" value="1"/>
</dbReference>
<dbReference type="InterPro" id="IPR012171">
    <property type="entry name" value="Fatty_acid_desaturase"/>
</dbReference>
<dbReference type="InterPro" id="IPR005804">
    <property type="entry name" value="FA_desaturase_dom"/>
</dbReference>
<dbReference type="AlphaFoldDB" id="T1G0N6"/>
<gene>
    <name evidence="4" type="primary">20214634</name>
    <name evidence="3" type="ORF">HELRODRAFT_71572</name>
</gene>
<dbReference type="Proteomes" id="UP000015101">
    <property type="component" value="Unassembled WGS sequence"/>
</dbReference>
<keyword evidence="1" id="KW-0812">Transmembrane</keyword>
<sequence length="375" mass="43744">MNCVTEVNSIIASLIKAAFLYSNPQTKIRGINLDTQLPKNLPSVIEIKRVIPSHCFVPSTCRSLLYALKDVVQILFAWVLLWYLLPLTNWIALKVLMIFVYWGIQGTFFMGLFVMGHDCGHGSFSKYRLLNDVVGTISHAFLFVPYYQWKLTHQNHHKFTGNMDKDEVFYPARASQKPSINSVLPGFGYGIGWFTYLFIGYFPRRVSHFNLFDEMFRGHEVACTLSLLTYGMNGTLCYWFYLSYGFKILFVFYLAPLFIYGSYMVIVTFLHHSEVNIPWYADQNWNYVKGQLSTIDRNYGLVHHAIHCIGTHQMHHMFTKIPHYHLEEATRHFRSAFPELVKSCDEPILSSFVRMFKKYNQQQVVADNALEVYYK</sequence>
<keyword evidence="5" id="KW-1185">Reference proteome</keyword>
<feature type="transmembrane region" description="Helical" evidence="1">
    <location>
        <begin position="248"/>
        <end position="270"/>
    </location>
</feature>
<evidence type="ECO:0000259" key="2">
    <source>
        <dbReference type="Pfam" id="PF00487"/>
    </source>
</evidence>
<dbReference type="EMBL" id="AMQM01002447">
    <property type="status" value="NOT_ANNOTATED_CDS"/>
    <property type="molecule type" value="Genomic_DNA"/>
</dbReference>
<evidence type="ECO:0000313" key="5">
    <source>
        <dbReference type="Proteomes" id="UP000015101"/>
    </source>
</evidence>
<feature type="transmembrane region" description="Helical" evidence="1">
    <location>
        <begin position="222"/>
        <end position="242"/>
    </location>
</feature>
<feature type="transmembrane region" description="Helical" evidence="1">
    <location>
        <begin position="64"/>
        <end position="85"/>
    </location>
</feature>
<dbReference type="InParanoid" id="T1G0N6"/>
<dbReference type="EMBL" id="KB095812">
    <property type="protein sequence ID" value="ESO11545.1"/>
    <property type="molecule type" value="Genomic_DNA"/>
</dbReference>
<feature type="transmembrane region" description="Helical" evidence="1">
    <location>
        <begin position="129"/>
        <end position="149"/>
    </location>
</feature>
<evidence type="ECO:0000256" key="1">
    <source>
        <dbReference type="SAM" id="Phobius"/>
    </source>
</evidence>
<dbReference type="GO" id="GO:0006636">
    <property type="term" value="P:unsaturated fatty acid biosynthetic process"/>
    <property type="evidence" value="ECO:0000318"/>
    <property type="project" value="GO_Central"/>
</dbReference>
<proteinExistence type="predicted"/>
<organism evidence="4 5">
    <name type="scientific">Helobdella robusta</name>
    <name type="common">Californian leech</name>
    <dbReference type="NCBI Taxonomy" id="6412"/>
    <lineage>
        <taxon>Eukaryota</taxon>
        <taxon>Metazoa</taxon>
        <taxon>Spiralia</taxon>
        <taxon>Lophotrochozoa</taxon>
        <taxon>Annelida</taxon>
        <taxon>Clitellata</taxon>
        <taxon>Hirudinea</taxon>
        <taxon>Rhynchobdellida</taxon>
        <taxon>Glossiphoniidae</taxon>
        <taxon>Helobdella</taxon>
    </lineage>
</organism>
<reference evidence="4" key="3">
    <citation type="submission" date="2015-06" db="UniProtKB">
        <authorList>
            <consortium name="EnsemblMetazoa"/>
        </authorList>
    </citation>
    <scope>IDENTIFICATION</scope>
</reference>